<dbReference type="SUPFAM" id="SSF82829">
    <property type="entry name" value="MesJ substrate recognition domain-like"/>
    <property type="match status" value="1"/>
</dbReference>
<dbReference type="Pfam" id="PF09179">
    <property type="entry name" value="TilS"/>
    <property type="match status" value="1"/>
</dbReference>
<evidence type="ECO:0000256" key="5">
    <source>
        <dbReference type="ARBA" id="ARBA00022840"/>
    </source>
</evidence>
<comment type="domain">
    <text evidence="7">The N-terminal region contains the highly conserved SGGXDS motif, predicted to be a P-loop motif involved in ATP binding.</text>
</comment>
<sequence length="331" mass="35569">MDRPRAVLAARQAVRGALESRTVLVACSGGSDSLALALALSAEAQSAGVSPRAITVDHGLLPGSDTRARDLVERLSALMPARAVRIDAAGTEGPEGSARTGRYAAIADEARRLGGPALVLLGHTMDDQAETVLMGLGRGSGPRSIAGMRPTGYLPGTTDVPFARPFLNLTRSELRQACTEWGWQWWDDPSNSSEGPWRTADGGPLRRSAVRDRALPELSRALGQDVRGALARTAGLLQEDLDCLDDLAHTALGEALDGEVLLLASLRPHHRAIRTRIIRSWLLAQGARAGELTAWHVNAVDRLVEGETGKRIDVPGLRVRRTRDRLERHVE</sequence>
<dbReference type="PANTHER" id="PTHR43033:SF1">
    <property type="entry name" value="TRNA(ILE)-LYSIDINE SYNTHASE-RELATED"/>
    <property type="match status" value="1"/>
</dbReference>
<dbReference type="Pfam" id="PF01171">
    <property type="entry name" value="ATP_bind_3"/>
    <property type="match status" value="1"/>
</dbReference>
<evidence type="ECO:0000256" key="6">
    <source>
        <dbReference type="ARBA" id="ARBA00048539"/>
    </source>
</evidence>
<proteinExistence type="inferred from homology"/>
<evidence type="ECO:0000259" key="8">
    <source>
        <dbReference type="Pfam" id="PF01171"/>
    </source>
</evidence>
<dbReference type="EMBL" id="JAFFJS010000004">
    <property type="protein sequence ID" value="MBM9433630.1"/>
    <property type="molecule type" value="Genomic_DNA"/>
</dbReference>
<gene>
    <name evidence="7 10" type="primary">tilS</name>
    <name evidence="10" type="ORF">JVW63_07960</name>
</gene>
<dbReference type="HAMAP" id="MF_01161">
    <property type="entry name" value="tRNA_Ile_lys_synt"/>
    <property type="match status" value="1"/>
</dbReference>
<dbReference type="NCBIfam" id="TIGR02432">
    <property type="entry name" value="lysidine_TilS_N"/>
    <property type="match status" value="1"/>
</dbReference>
<dbReference type="InterPro" id="IPR012795">
    <property type="entry name" value="tRNA_Ile_lys_synt_N"/>
</dbReference>
<evidence type="ECO:0000313" key="11">
    <source>
        <dbReference type="Proteomes" id="UP000705983"/>
    </source>
</evidence>
<keyword evidence="5 7" id="KW-0067">ATP-binding</keyword>
<feature type="binding site" evidence="7">
    <location>
        <begin position="28"/>
        <end position="33"/>
    </location>
    <ligand>
        <name>ATP</name>
        <dbReference type="ChEBI" id="CHEBI:30616"/>
    </ligand>
</feature>
<accession>A0ABS2TG50</accession>
<keyword evidence="1 7" id="KW-0963">Cytoplasm</keyword>
<dbReference type="Gene3D" id="3.40.50.620">
    <property type="entry name" value="HUPs"/>
    <property type="match status" value="1"/>
</dbReference>
<comment type="function">
    <text evidence="7">Ligates lysine onto the cytidine present at position 34 of the AUA codon-specific tRNA(Ile) that contains the anticodon CAU, in an ATP-dependent manner. Cytidine is converted to lysidine, thus changing the amino acid specificity of the tRNA from methionine to isoleucine.</text>
</comment>
<dbReference type="RefSeq" id="WP_187996827.1">
    <property type="nucleotide sequence ID" value="NZ_JACEXG010000004.1"/>
</dbReference>
<evidence type="ECO:0000256" key="4">
    <source>
        <dbReference type="ARBA" id="ARBA00022741"/>
    </source>
</evidence>
<dbReference type="SUPFAM" id="SSF52402">
    <property type="entry name" value="Adenine nucleotide alpha hydrolases-like"/>
    <property type="match status" value="1"/>
</dbReference>
<dbReference type="InterPro" id="IPR014729">
    <property type="entry name" value="Rossmann-like_a/b/a_fold"/>
</dbReference>
<comment type="subcellular location">
    <subcellularLocation>
        <location evidence="7">Cytoplasm</location>
    </subcellularLocation>
</comment>
<evidence type="ECO:0000256" key="1">
    <source>
        <dbReference type="ARBA" id="ARBA00022490"/>
    </source>
</evidence>
<protein>
    <recommendedName>
        <fullName evidence="7">tRNA(Ile)-lysidine synthase</fullName>
        <ecNumber evidence="7">6.3.4.19</ecNumber>
    </recommendedName>
    <alternativeName>
        <fullName evidence="7">tRNA(Ile)-2-lysyl-cytidine synthase</fullName>
    </alternativeName>
    <alternativeName>
        <fullName evidence="7">tRNA(Ile)-lysidine synthetase</fullName>
    </alternativeName>
</protein>
<feature type="domain" description="tRNA(Ile)-lysidine/2-thiocytidine synthase N-terminal" evidence="8">
    <location>
        <begin position="23"/>
        <end position="194"/>
    </location>
</feature>
<keyword evidence="11" id="KW-1185">Reference proteome</keyword>
<dbReference type="Proteomes" id="UP000705983">
    <property type="component" value="Unassembled WGS sequence"/>
</dbReference>
<evidence type="ECO:0000256" key="3">
    <source>
        <dbReference type="ARBA" id="ARBA00022694"/>
    </source>
</evidence>
<keyword evidence="2 7" id="KW-0436">Ligase</keyword>
<evidence type="ECO:0000259" key="9">
    <source>
        <dbReference type="Pfam" id="PF09179"/>
    </source>
</evidence>
<evidence type="ECO:0000256" key="7">
    <source>
        <dbReference type="HAMAP-Rule" id="MF_01161"/>
    </source>
</evidence>
<dbReference type="InterPro" id="IPR015262">
    <property type="entry name" value="tRNA_Ile_lys_synt_subst-bd"/>
</dbReference>
<keyword evidence="3 7" id="KW-0819">tRNA processing</keyword>
<reference evidence="11" key="1">
    <citation type="submission" date="2021-02" db="EMBL/GenBank/DDBJ databases">
        <title>Leucobacter sp. CX169.</title>
        <authorList>
            <person name="Cheng Y."/>
        </authorList>
    </citation>
    <scope>NUCLEOTIDE SEQUENCE [LARGE SCALE GENOMIC DNA]</scope>
    <source>
        <strain evidence="11">JY899</strain>
    </source>
</reference>
<evidence type="ECO:0000313" key="10">
    <source>
        <dbReference type="EMBL" id="MBM9433630.1"/>
    </source>
</evidence>
<dbReference type="GO" id="GO:0032267">
    <property type="term" value="F:tRNA(Ile)-lysidine synthase activity"/>
    <property type="evidence" value="ECO:0007669"/>
    <property type="project" value="UniProtKB-EC"/>
</dbReference>
<evidence type="ECO:0000256" key="2">
    <source>
        <dbReference type="ARBA" id="ARBA00022598"/>
    </source>
</evidence>
<keyword evidence="4 7" id="KW-0547">Nucleotide-binding</keyword>
<dbReference type="CDD" id="cd01992">
    <property type="entry name" value="TilS_N"/>
    <property type="match status" value="1"/>
</dbReference>
<comment type="caution">
    <text evidence="10">The sequence shown here is derived from an EMBL/GenBank/DDBJ whole genome shotgun (WGS) entry which is preliminary data.</text>
</comment>
<feature type="domain" description="tRNA(Ile)-lysidine synthase substrate-binding" evidence="9">
    <location>
        <begin position="263"/>
        <end position="326"/>
    </location>
</feature>
<dbReference type="InterPro" id="IPR012094">
    <property type="entry name" value="tRNA_Ile_lys_synt"/>
</dbReference>
<comment type="similarity">
    <text evidence="7">Belongs to the tRNA(Ile)-lysidine synthase family.</text>
</comment>
<dbReference type="InterPro" id="IPR011063">
    <property type="entry name" value="TilS/TtcA_N"/>
</dbReference>
<organism evidence="10 11">
    <name type="scientific">Flaviflexus equikiangi</name>
    <dbReference type="NCBI Taxonomy" id="2758573"/>
    <lineage>
        <taxon>Bacteria</taxon>
        <taxon>Bacillati</taxon>
        <taxon>Actinomycetota</taxon>
        <taxon>Actinomycetes</taxon>
        <taxon>Actinomycetales</taxon>
        <taxon>Actinomycetaceae</taxon>
        <taxon>Flaviflexus</taxon>
    </lineage>
</organism>
<dbReference type="PANTHER" id="PTHR43033">
    <property type="entry name" value="TRNA(ILE)-LYSIDINE SYNTHASE-RELATED"/>
    <property type="match status" value="1"/>
</dbReference>
<dbReference type="Gene3D" id="1.20.59.20">
    <property type="match status" value="1"/>
</dbReference>
<name>A0ABS2TG50_9ACTO</name>
<dbReference type="EC" id="6.3.4.19" evidence="7"/>
<comment type="catalytic activity">
    <reaction evidence="6 7">
        <text>cytidine(34) in tRNA(Ile2) + L-lysine + ATP = lysidine(34) in tRNA(Ile2) + AMP + diphosphate + H(+)</text>
        <dbReference type="Rhea" id="RHEA:43744"/>
        <dbReference type="Rhea" id="RHEA-COMP:10625"/>
        <dbReference type="Rhea" id="RHEA-COMP:10670"/>
        <dbReference type="ChEBI" id="CHEBI:15378"/>
        <dbReference type="ChEBI" id="CHEBI:30616"/>
        <dbReference type="ChEBI" id="CHEBI:32551"/>
        <dbReference type="ChEBI" id="CHEBI:33019"/>
        <dbReference type="ChEBI" id="CHEBI:82748"/>
        <dbReference type="ChEBI" id="CHEBI:83665"/>
        <dbReference type="ChEBI" id="CHEBI:456215"/>
        <dbReference type="EC" id="6.3.4.19"/>
    </reaction>
</comment>